<feature type="modified residue" description="4-aspartylphosphate" evidence="1">
    <location>
        <position position="56"/>
    </location>
</feature>
<accession>A0A937JZL1</accession>
<dbReference type="Proteomes" id="UP000659388">
    <property type="component" value="Unassembled WGS sequence"/>
</dbReference>
<proteinExistence type="predicted"/>
<dbReference type="SUPFAM" id="SSF52172">
    <property type="entry name" value="CheY-like"/>
    <property type="match status" value="1"/>
</dbReference>
<dbReference type="GO" id="GO:0003677">
    <property type="term" value="F:DNA binding"/>
    <property type="evidence" value="ECO:0007669"/>
    <property type="project" value="InterPro"/>
</dbReference>
<organism evidence="4 5">
    <name type="scientific">Fulvivirga sediminis</name>
    <dbReference type="NCBI Taxonomy" id="2803949"/>
    <lineage>
        <taxon>Bacteria</taxon>
        <taxon>Pseudomonadati</taxon>
        <taxon>Bacteroidota</taxon>
        <taxon>Cytophagia</taxon>
        <taxon>Cytophagales</taxon>
        <taxon>Fulvivirgaceae</taxon>
        <taxon>Fulvivirga</taxon>
    </lineage>
</organism>
<dbReference type="Gene3D" id="3.40.50.2300">
    <property type="match status" value="1"/>
</dbReference>
<dbReference type="InterPro" id="IPR001789">
    <property type="entry name" value="Sig_transdc_resp-reg_receiver"/>
</dbReference>
<comment type="caution">
    <text evidence="4">The sequence shown here is derived from an EMBL/GenBank/DDBJ whole genome shotgun (WGS) entry which is preliminary data.</text>
</comment>
<keyword evidence="1" id="KW-0597">Phosphoprotein</keyword>
<dbReference type="SMART" id="SM00448">
    <property type="entry name" value="REC"/>
    <property type="match status" value="1"/>
</dbReference>
<dbReference type="SMART" id="SM00850">
    <property type="entry name" value="LytTR"/>
    <property type="match status" value="1"/>
</dbReference>
<sequence length="256" mass="30195">MNVLIVEDEPLAAERLTGLIHQYDSGVRVIQELDTIKSTVAFLDKHSSDIDLIFLDIQLADGKCFEIFQKTECYKPVIFTTAYDDYMLQAFKTNSLDYLLKPVNYNELQAALERYKKIMHEDRTLRIDHDMLKSLLGTKTKKYKSRFLVKFGKRMQFKNVEDIAYIRANDKICHIIENKTRNKYIIDHTLEELIDTLLDPKDFFRINRQYIICIDSIREISAYDQQRLRIILNVPCEEKLVVSRGKVPDFKKWLNA</sequence>
<dbReference type="GO" id="GO:0000156">
    <property type="term" value="F:phosphorelay response regulator activity"/>
    <property type="evidence" value="ECO:0007669"/>
    <property type="project" value="InterPro"/>
</dbReference>
<dbReference type="InterPro" id="IPR007492">
    <property type="entry name" value="LytTR_DNA-bd_dom"/>
</dbReference>
<feature type="domain" description="Response regulatory" evidence="2">
    <location>
        <begin position="2"/>
        <end position="116"/>
    </location>
</feature>
<evidence type="ECO:0000259" key="2">
    <source>
        <dbReference type="PROSITE" id="PS50110"/>
    </source>
</evidence>
<dbReference type="PROSITE" id="PS50110">
    <property type="entry name" value="RESPONSE_REGULATORY"/>
    <property type="match status" value="1"/>
</dbReference>
<evidence type="ECO:0000313" key="5">
    <source>
        <dbReference type="Proteomes" id="UP000659388"/>
    </source>
</evidence>
<dbReference type="PANTHER" id="PTHR37299:SF1">
    <property type="entry name" value="STAGE 0 SPORULATION PROTEIN A HOMOLOG"/>
    <property type="match status" value="1"/>
</dbReference>
<evidence type="ECO:0000256" key="1">
    <source>
        <dbReference type="PROSITE-ProRule" id="PRU00169"/>
    </source>
</evidence>
<evidence type="ECO:0000259" key="3">
    <source>
        <dbReference type="PROSITE" id="PS50930"/>
    </source>
</evidence>
<reference evidence="4" key="1">
    <citation type="submission" date="2021-01" db="EMBL/GenBank/DDBJ databases">
        <title>Fulvivirga kasyanovii gen. nov., sp nov., a novel member of the phylum Bacteroidetes isolated from seawater in a mussel farm.</title>
        <authorList>
            <person name="Zhao L.-H."/>
            <person name="Wang Z.-J."/>
        </authorList>
    </citation>
    <scope>NUCLEOTIDE SEQUENCE</scope>
    <source>
        <strain evidence="4">2943</strain>
    </source>
</reference>
<gene>
    <name evidence="4" type="ORF">JL102_00150</name>
</gene>
<dbReference type="Gene3D" id="2.40.50.1020">
    <property type="entry name" value="LytTr DNA-binding domain"/>
    <property type="match status" value="1"/>
</dbReference>
<dbReference type="Pfam" id="PF04397">
    <property type="entry name" value="LytTR"/>
    <property type="match status" value="1"/>
</dbReference>
<dbReference type="InterPro" id="IPR046947">
    <property type="entry name" value="LytR-like"/>
</dbReference>
<feature type="domain" description="HTH LytTR-type" evidence="3">
    <location>
        <begin position="147"/>
        <end position="256"/>
    </location>
</feature>
<dbReference type="EMBL" id="JAESIY010000001">
    <property type="protein sequence ID" value="MBL3654522.1"/>
    <property type="molecule type" value="Genomic_DNA"/>
</dbReference>
<dbReference type="RefSeq" id="WP_202241380.1">
    <property type="nucleotide sequence ID" value="NZ_JAESIY010000001.1"/>
</dbReference>
<protein>
    <submittedName>
        <fullName evidence="4">Response regulator transcription factor</fullName>
    </submittedName>
</protein>
<name>A0A937JZL1_9BACT</name>
<dbReference type="Pfam" id="PF00072">
    <property type="entry name" value="Response_reg"/>
    <property type="match status" value="1"/>
</dbReference>
<keyword evidence="5" id="KW-1185">Reference proteome</keyword>
<dbReference type="PANTHER" id="PTHR37299">
    <property type="entry name" value="TRANSCRIPTIONAL REGULATOR-RELATED"/>
    <property type="match status" value="1"/>
</dbReference>
<dbReference type="AlphaFoldDB" id="A0A937JZL1"/>
<dbReference type="PROSITE" id="PS50930">
    <property type="entry name" value="HTH_LYTTR"/>
    <property type="match status" value="1"/>
</dbReference>
<dbReference type="InterPro" id="IPR011006">
    <property type="entry name" value="CheY-like_superfamily"/>
</dbReference>
<evidence type="ECO:0000313" key="4">
    <source>
        <dbReference type="EMBL" id="MBL3654522.1"/>
    </source>
</evidence>